<keyword evidence="8" id="KW-0479">Metal-binding</keyword>
<evidence type="ECO:0000259" key="11">
    <source>
        <dbReference type="PROSITE" id="PS50939"/>
    </source>
</evidence>
<feature type="transmembrane region" description="Helical" evidence="9">
    <location>
        <begin position="206"/>
        <end position="228"/>
    </location>
</feature>
<proteinExistence type="predicted"/>
<keyword evidence="3 9" id="KW-0812">Transmembrane</keyword>
<feature type="binding site" description="axial binding residue" evidence="8">
    <location>
        <position position="245"/>
    </location>
    <ligand>
        <name>heme b</name>
        <dbReference type="ChEBI" id="CHEBI:60344"/>
        <label>1</label>
    </ligand>
    <ligandPart>
        <name>Fe</name>
        <dbReference type="ChEBI" id="CHEBI:18248"/>
    </ligandPart>
</feature>
<evidence type="ECO:0000256" key="3">
    <source>
        <dbReference type="ARBA" id="ARBA00022692"/>
    </source>
</evidence>
<evidence type="ECO:0000313" key="13">
    <source>
        <dbReference type="Proteomes" id="UP000596660"/>
    </source>
</evidence>
<dbReference type="PROSITE" id="PS50939">
    <property type="entry name" value="CYTOCHROME_B561"/>
    <property type="match status" value="1"/>
</dbReference>
<evidence type="ECO:0000256" key="8">
    <source>
        <dbReference type="PIRSR" id="PIRSR037471-1"/>
    </source>
</evidence>
<keyword evidence="2" id="KW-0813">Transport</keyword>
<dbReference type="CDD" id="cd08760">
    <property type="entry name" value="Cyt_b561_FRRS1_like"/>
    <property type="match status" value="1"/>
</dbReference>
<feature type="binding site" description="axial binding residue" evidence="8">
    <location>
        <position position="314"/>
    </location>
    <ligand>
        <name>heme b</name>
        <dbReference type="ChEBI" id="CHEBI:60344"/>
        <label>1</label>
    </ligand>
    <ligandPart>
        <name>Fe</name>
        <dbReference type="ChEBI" id="CHEBI:18248"/>
    </ligandPart>
</feature>
<dbReference type="Pfam" id="PF03188">
    <property type="entry name" value="Cytochrom_B561"/>
    <property type="match status" value="1"/>
</dbReference>
<dbReference type="InterPro" id="IPR005018">
    <property type="entry name" value="DOMON_domain"/>
</dbReference>
<feature type="binding site" description="axial binding residue" evidence="8">
    <location>
        <position position="208"/>
    </location>
    <ligand>
        <name>heme b</name>
        <dbReference type="ChEBI" id="CHEBI:60344"/>
        <label>1</label>
    </ligand>
    <ligandPart>
        <name>Fe</name>
        <dbReference type="ChEBI" id="CHEBI:18248"/>
    </ligandPart>
</feature>
<evidence type="ECO:0000256" key="4">
    <source>
        <dbReference type="ARBA" id="ARBA00022729"/>
    </source>
</evidence>
<dbReference type="Gene3D" id="1.20.120.1770">
    <property type="match status" value="1"/>
</dbReference>
<dbReference type="Gramene" id="AUR62021840-RA">
    <property type="protein sequence ID" value="AUR62021840-RA:cds"/>
    <property type="gene ID" value="AUR62021840"/>
</dbReference>
<feature type="transmembrane region" description="Helical" evidence="9">
    <location>
        <begin position="240"/>
        <end position="260"/>
    </location>
</feature>
<dbReference type="PROSITE" id="PS50836">
    <property type="entry name" value="DOMON"/>
    <property type="match status" value="1"/>
</dbReference>
<name>A0A803M1K8_CHEQI</name>
<feature type="transmembrane region" description="Helical" evidence="9">
    <location>
        <begin position="342"/>
        <end position="360"/>
    </location>
</feature>
<reference evidence="12" key="2">
    <citation type="submission" date="2021-03" db="UniProtKB">
        <authorList>
            <consortium name="EnsemblPlants"/>
        </authorList>
    </citation>
    <scope>IDENTIFICATION</scope>
</reference>
<dbReference type="InterPro" id="IPR006593">
    <property type="entry name" value="Cyt_b561/ferric_Rdtase_TM"/>
</dbReference>
<feature type="domain" description="DOMON" evidence="10">
    <location>
        <begin position="42"/>
        <end position="160"/>
    </location>
</feature>
<dbReference type="InterPro" id="IPR045265">
    <property type="entry name" value="AIR12_DOMON"/>
</dbReference>
<evidence type="ECO:0000256" key="1">
    <source>
        <dbReference type="ARBA" id="ARBA00004370"/>
    </source>
</evidence>
<keyword evidence="7 9" id="KW-0472">Membrane</keyword>
<keyword evidence="4" id="KW-0732">Signal</keyword>
<evidence type="ECO:0000256" key="2">
    <source>
        <dbReference type="ARBA" id="ARBA00022448"/>
    </source>
</evidence>
<feature type="transmembrane region" description="Helical" evidence="9">
    <location>
        <begin position="319"/>
        <end position="336"/>
    </location>
</feature>
<evidence type="ECO:0000313" key="12">
    <source>
        <dbReference type="EnsemblPlants" id="AUR62021840-RA:cds"/>
    </source>
</evidence>
<feature type="domain" description="Cytochrome b561" evidence="11">
    <location>
        <begin position="175"/>
        <end position="369"/>
    </location>
</feature>
<protein>
    <recommendedName>
        <fullName evidence="14">Cytochrome b561 and DOMON domain-containing protein</fullName>
    </recommendedName>
</protein>
<evidence type="ECO:0000256" key="6">
    <source>
        <dbReference type="ARBA" id="ARBA00022989"/>
    </source>
</evidence>
<reference evidence="12" key="1">
    <citation type="journal article" date="2017" name="Nature">
        <title>The genome of Chenopodium quinoa.</title>
        <authorList>
            <person name="Jarvis D.E."/>
            <person name="Ho Y.S."/>
            <person name="Lightfoot D.J."/>
            <person name="Schmoeckel S.M."/>
            <person name="Li B."/>
            <person name="Borm T.J.A."/>
            <person name="Ohyanagi H."/>
            <person name="Mineta K."/>
            <person name="Michell C.T."/>
            <person name="Saber N."/>
            <person name="Kharbatia N.M."/>
            <person name="Rupper R.R."/>
            <person name="Sharp A.R."/>
            <person name="Dally N."/>
            <person name="Boughton B.A."/>
            <person name="Woo Y.H."/>
            <person name="Gao G."/>
            <person name="Schijlen E.G.W.M."/>
            <person name="Guo X."/>
            <person name="Momin A.A."/>
            <person name="Negrao S."/>
            <person name="Al-Babili S."/>
            <person name="Gehring C."/>
            <person name="Roessner U."/>
            <person name="Jung C."/>
            <person name="Murphy K."/>
            <person name="Arold S.T."/>
            <person name="Gojobori T."/>
            <person name="van der Linden C.G."/>
            <person name="van Loo E.N."/>
            <person name="Jellen E.N."/>
            <person name="Maughan P.J."/>
            <person name="Tester M."/>
        </authorList>
    </citation>
    <scope>NUCLEOTIDE SEQUENCE [LARGE SCALE GENOMIC DNA]</scope>
    <source>
        <strain evidence="12">cv. PI 614886</strain>
    </source>
</reference>
<dbReference type="GO" id="GO:0016020">
    <property type="term" value="C:membrane"/>
    <property type="evidence" value="ECO:0007669"/>
    <property type="project" value="UniProtKB-SubCell"/>
</dbReference>
<dbReference type="InterPro" id="IPR017214">
    <property type="entry name" value="UCP037471"/>
</dbReference>
<keyword evidence="5" id="KW-0249">Electron transport</keyword>
<organism evidence="12 13">
    <name type="scientific">Chenopodium quinoa</name>
    <name type="common">Quinoa</name>
    <dbReference type="NCBI Taxonomy" id="63459"/>
    <lineage>
        <taxon>Eukaryota</taxon>
        <taxon>Viridiplantae</taxon>
        <taxon>Streptophyta</taxon>
        <taxon>Embryophyta</taxon>
        <taxon>Tracheophyta</taxon>
        <taxon>Spermatophyta</taxon>
        <taxon>Magnoliopsida</taxon>
        <taxon>eudicotyledons</taxon>
        <taxon>Gunneridae</taxon>
        <taxon>Pentapetalae</taxon>
        <taxon>Caryophyllales</taxon>
        <taxon>Chenopodiaceae</taxon>
        <taxon>Chenopodioideae</taxon>
        <taxon>Atripliceae</taxon>
        <taxon>Chenopodium</taxon>
    </lineage>
</organism>
<evidence type="ECO:0000259" key="10">
    <source>
        <dbReference type="PROSITE" id="PS50836"/>
    </source>
</evidence>
<feature type="transmembrane region" description="Helical" evidence="9">
    <location>
        <begin position="280"/>
        <end position="298"/>
    </location>
</feature>
<dbReference type="PANTHER" id="PTHR23130:SF167">
    <property type="entry name" value="CYTOCHROME B561 AND DOMON DOMAIN-CONTAINING PROTEIN"/>
    <property type="match status" value="1"/>
</dbReference>
<dbReference type="OMA" id="TWHIAYI"/>
<dbReference type="Pfam" id="PF04526">
    <property type="entry name" value="DUF568"/>
    <property type="match status" value="1"/>
</dbReference>
<evidence type="ECO:0000256" key="7">
    <source>
        <dbReference type="ARBA" id="ARBA00023136"/>
    </source>
</evidence>
<keyword evidence="13" id="KW-1185">Reference proteome</keyword>
<sequence>MLLLITTTLRSNAQSIPCTKYKFAATLNKPNGYKNCIDLPVLSSALHYSYNPSLETLDIAYRHPGMGPGASSKWVAWALNPTAKGMVGSQSLVAYRSPKDGSIVAYTSPITSYATTLAKGDLSFNVTGLKAEIVNDEIVMVATIKVPNNGTVLNQVWQEGPLSADGTIQQHPLSGPNVRSMASLNLLSGALAPTGGASGLGSSWKYAHGVMNVVSWGILMPLGVMIARHMKAIIPSADPTWFYLHVGCQLTAYIVGVAGWATGLKISNGTHEFFHLSHRWIGIILFCMATLQVSALLIRPHKEHRYRNYWNKYHHTIGYLILALSTVNILQGLKLLDPALGWKIAYLGLLLVYVLSDFVLEYIVNKRNKSDFADK</sequence>
<evidence type="ECO:0000256" key="9">
    <source>
        <dbReference type="SAM" id="Phobius"/>
    </source>
</evidence>
<keyword evidence="8" id="KW-0408">Iron</keyword>
<dbReference type="Proteomes" id="UP000596660">
    <property type="component" value="Unplaced"/>
</dbReference>
<dbReference type="AlphaFoldDB" id="A0A803M1K8"/>
<dbReference type="GO" id="GO:0046872">
    <property type="term" value="F:metal ion binding"/>
    <property type="evidence" value="ECO:0007669"/>
    <property type="project" value="UniProtKB-KW"/>
</dbReference>
<comment type="subcellular location">
    <subcellularLocation>
        <location evidence="1">Membrane</location>
    </subcellularLocation>
</comment>
<dbReference type="CDD" id="cd09629">
    <property type="entry name" value="DOMON_CIL1_like"/>
    <property type="match status" value="1"/>
</dbReference>
<evidence type="ECO:0008006" key="14">
    <source>
        <dbReference type="Google" id="ProtNLM"/>
    </source>
</evidence>
<keyword evidence="6 9" id="KW-1133">Transmembrane helix</keyword>
<dbReference type="SMART" id="SM00665">
    <property type="entry name" value="B561"/>
    <property type="match status" value="1"/>
</dbReference>
<dbReference type="PANTHER" id="PTHR23130">
    <property type="entry name" value="CYTOCHROME B561 AND DOMON DOMAIN-CONTAINING PROTEIN"/>
    <property type="match status" value="1"/>
</dbReference>
<dbReference type="EnsemblPlants" id="AUR62021840-RA">
    <property type="protein sequence ID" value="AUR62021840-RA:cds"/>
    <property type="gene ID" value="AUR62021840"/>
</dbReference>
<dbReference type="PIRSF" id="PIRSF037471">
    <property type="entry name" value="UCP037471"/>
    <property type="match status" value="1"/>
</dbReference>
<feature type="binding site" description="axial binding residue" evidence="8">
    <location>
        <position position="278"/>
    </location>
    <ligand>
        <name>heme b</name>
        <dbReference type="ChEBI" id="CHEBI:60344"/>
        <label>1</label>
    </ligand>
    <ligandPart>
        <name>Fe</name>
        <dbReference type="ChEBI" id="CHEBI:18248"/>
    </ligandPart>
</feature>
<evidence type="ECO:0000256" key="5">
    <source>
        <dbReference type="ARBA" id="ARBA00022982"/>
    </source>
</evidence>
<accession>A0A803M1K8</accession>